<dbReference type="CDD" id="cd06225">
    <property type="entry name" value="HAMP"/>
    <property type="match status" value="1"/>
</dbReference>
<keyword evidence="2" id="KW-0472">Membrane</keyword>
<name>A0A939DHJ4_9GAMM</name>
<dbReference type="InterPro" id="IPR000160">
    <property type="entry name" value="GGDEF_dom"/>
</dbReference>
<dbReference type="SUPFAM" id="SSF55073">
    <property type="entry name" value="Nucleotide cyclase"/>
    <property type="match status" value="1"/>
</dbReference>
<dbReference type="FunFam" id="3.30.70.270:FF:000001">
    <property type="entry name" value="Diguanylate cyclase domain protein"/>
    <property type="match status" value="1"/>
</dbReference>
<gene>
    <name evidence="5" type="ORF">JYP50_17400</name>
</gene>
<dbReference type="InterPro" id="IPR052163">
    <property type="entry name" value="DGC-Regulatory_Protein"/>
</dbReference>
<comment type="caution">
    <text evidence="5">The sequence shown here is derived from an EMBL/GenBank/DDBJ whole genome shotgun (WGS) entry which is preliminary data.</text>
</comment>
<sequence>MALLAVTTAGLAVAIGGLLTLRTYAENNLDLIARSMTYTVEAAVVFNDPQAADEALHLIANREEVLRAEVLDRHDRVLAQWQRPNEGPLARLEERLAKALLPMQTSQPLLHEGTRIGEVRLTGSAERLADFIAFGMGGIALCLLLATAGAAYLSRRLVGQIASPLVELARVAHTVRRDRDFNRRVKPVGIVELDELGQDFNALLDELDAWQAHLQHENKSLSHKASHDSLTGLPNRTYFESRLNRSLCDARDSGEPLVVMFIDCDRFKSINDERGHAAGDAVLVEIATRLHAILRKEDLVARLGGDEFAVLLKSIDRLEHAERVADAILENMKKPIELPDGDTLNTTLSIGIALYPDHAETPEALLHGADLAMYKAKRLARGTHFVAPAPHTPARM</sequence>
<dbReference type="PANTHER" id="PTHR46663">
    <property type="entry name" value="DIGUANYLATE CYCLASE DGCT-RELATED"/>
    <property type="match status" value="1"/>
</dbReference>
<dbReference type="PROSITE" id="PS50887">
    <property type="entry name" value="GGDEF"/>
    <property type="match status" value="1"/>
</dbReference>
<dbReference type="SMART" id="SM00267">
    <property type="entry name" value="GGDEF"/>
    <property type="match status" value="1"/>
</dbReference>
<accession>A0A939DHJ4</accession>
<evidence type="ECO:0000259" key="3">
    <source>
        <dbReference type="PROSITE" id="PS50885"/>
    </source>
</evidence>
<protein>
    <submittedName>
        <fullName evidence="5">Diguanylate cyclase</fullName>
    </submittedName>
</protein>
<evidence type="ECO:0000256" key="1">
    <source>
        <dbReference type="ARBA" id="ARBA00001946"/>
    </source>
</evidence>
<dbReference type="GO" id="GO:0007165">
    <property type="term" value="P:signal transduction"/>
    <property type="evidence" value="ECO:0007669"/>
    <property type="project" value="InterPro"/>
</dbReference>
<dbReference type="Pfam" id="PF00990">
    <property type="entry name" value="GGDEF"/>
    <property type="match status" value="1"/>
</dbReference>
<feature type="domain" description="HAMP" evidence="3">
    <location>
        <begin position="159"/>
        <end position="212"/>
    </location>
</feature>
<evidence type="ECO:0000313" key="5">
    <source>
        <dbReference type="EMBL" id="MBN7798383.1"/>
    </source>
</evidence>
<dbReference type="PANTHER" id="PTHR46663:SF2">
    <property type="entry name" value="GGDEF DOMAIN-CONTAINING PROTEIN"/>
    <property type="match status" value="1"/>
</dbReference>
<keyword evidence="6" id="KW-1185">Reference proteome</keyword>
<keyword evidence="2" id="KW-0812">Transmembrane</keyword>
<proteinExistence type="predicted"/>
<dbReference type="GO" id="GO:0003824">
    <property type="term" value="F:catalytic activity"/>
    <property type="evidence" value="ECO:0007669"/>
    <property type="project" value="UniProtKB-ARBA"/>
</dbReference>
<dbReference type="GO" id="GO:0016020">
    <property type="term" value="C:membrane"/>
    <property type="evidence" value="ECO:0007669"/>
    <property type="project" value="InterPro"/>
</dbReference>
<dbReference type="AlphaFoldDB" id="A0A939DHJ4"/>
<organism evidence="5 6">
    <name type="scientific">Parahaliea mediterranea</name>
    <dbReference type="NCBI Taxonomy" id="651086"/>
    <lineage>
        <taxon>Bacteria</taxon>
        <taxon>Pseudomonadati</taxon>
        <taxon>Pseudomonadota</taxon>
        <taxon>Gammaproteobacteria</taxon>
        <taxon>Cellvibrionales</taxon>
        <taxon>Halieaceae</taxon>
        <taxon>Parahaliea</taxon>
    </lineage>
</organism>
<dbReference type="Pfam" id="PF17152">
    <property type="entry name" value="CHASE8"/>
    <property type="match status" value="1"/>
</dbReference>
<dbReference type="CDD" id="cd01949">
    <property type="entry name" value="GGDEF"/>
    <property type="match status" value="1"/>
</dbReference>
<keyword evidence="2" id="KW-1133">Transmembrane helix</keyword>
<feature type="domain" description="GGDEF" evidence="4">
    <location>
        <begin position="255"/>
        <end position="389"/>
    </location>
</feature>
<dbReference type="Pfam" id="PF00672">
    <property type="entry name" value="HAMP"/>
    <property type="match status" value="1"/>
</dbReference>
<dbReference type="SMART" id="SM00304">
    <property type="entry name" value="HAMP"/>
    <property type="match status" value="1"/>
</dbReference>
<dbReference type="InterPro" id="IPR043128">
    <property type="entry name" value="Rev_trsase/Diguanyl_cyclase"/>
</dbReference>
<evidence type="ECO:0000313" key="6">
    <source>
        <dbReference type="Proteomes" id="UP000664303"/>
    </source>
</evidence>
<dbReference type="Gene3D" id="6.10.340.10">
    <property type="match status" value="1"/>
</dbReference>
<evidence type="ECO:0000256" key="2">
    <source>
        <dbReference type="SAM" id="Phobius"/>
    </source>
</evidence>
<dbReference type="Proteomes" id="UP000664303">
    <property type="component" value="Unassembled WGS sequence"/>
</dbReference>
<feature type="transmembrane region" description="Helical" evidence="2">
    <location>
        <begin position="131"/>
        <end position="153"/>
    </location>
</feature>
<dbReference type="InterPro" id="IPR029787">
    <property type="entry name" value="Nucleotide_cyclase"/>
</dbReference>
<dbReference type="Gene3D" id="3.30.70.270">
    <property type="match status" value="1"/>
</dbReference>
<dbReference type="PROSITE" id="PS50885">
    <property type="entry name" value="HAMP"/>
    <property type="match status" value="1"/>
</dbReference>
<dbReference type="InterPro" id="IPR033417">
    <property type="entry name" value="CHASE8"/>
</dbReference>
<dbReference type="EMBL" id="JAFKCZ010000014">
    <property type="protein sequence ID" value="MBN7798383.1"/>
    <property type="molecule type" value="Genomic_DNA"/>
</dbReference>
<dbReference type="InterPro" id="IPR003660">
    <property type="entry name" value="HAMP_dom"/>
</dbReference>
<reference evidence="5" key="1">
    <citation type="submission" date="2021-02" db="EMBL/GenBank/DDBJ databases">
        <title>PHA producing bacteria isolated from coastal sediment in Guangdong, Shenzhen.</title>
        <authorList>
            <person name="Zheng W."/>
            <person name="Yu S."/>
            <person name="Huang Y."/>
        </authorList>
    </citation>
    <scope>NUCLEOTIDE SEQUENCE</scope>
    <source>
        <strain evidence="5">TN14-10</strain>
    </source>
</reference>
<comment type="cofactor">
    <cofactor evidence="1">
        <name>Mg(2+)</name>
        <dbReference type="ChEBI" id="CHEBI:18420"/>
    </cofactor>
</comment>
<evidence type="ECO:0000259" key="4">
    <source>
        <dbReference type="PROSITE" id="PS50887"/>
    </source>
</evidence>
<dbReference type="NCBIfam" id="TIGR00254">
    <property type="entry name" value="GGDEF"/>
    <property type="match status" value="1"/>
</dbReference>